<dbReference type="PANTHER" id="PTHR34580">
    <property type="match status" value="1"/>
</dbReference>
<evidence type="ECO:0000313" key="5">
    <source>
        <dbReference type="Proteomes" id="UP000886723"/>
    </source>
</evidence>
<dbReference type="PANTHER" id="PTHR34580:SF1">
    <property type="entry name" value="PROTEIN PAFC"/>
    <property type="match status" value="1"/>
</dbReference>
<dbReference type="Pfam" id="PF08279">
    <property type="entry name" value="HTH_11"/>
    <property type="match status" value="1"/>
</dbReference>
<dbReference type="Proteomes" id="UP000886723">
    <property type="component" value="Unassembled WGS sequence"/>
</dbReference>
<comment type="caution">
    <text evidence="4">The sequence shown here is derived from an EMBL/GenBank/DDBJ whole genome shotgun (WGS) entry which is preliminary data.</text>
</comment>
<dbReference type="Gene3D" id="1.10.10.10">
    <property type="entry name" value="Winged helix-like DNA-binding domain superfamily/Winged helix DNA-binding domain"/>
    <property type="match status" value="1"/>
</dbReference>
<evidence type="ECO:0000313" key="4">
    <source>
        <dbReference type="EMBL" id="HIV12562.1"/>
    </source>
</evidence>
<proteinExistence type="predicted"/>
<gene>
    <name evidence="4" type="ORF">IAA63_05405</name>
</gene>
<evidence type="ECO:0000256" key="1">
    <source>
        <dbReference type="ARBA" id="ARBA00023015"/>
    </source>
</evidence>
<sequence>MKTDRILGIIIYLLNHDHVPASRLAERFQVSVRTIQRDIVTISETGIPIYADAGKNGGYSILPNYKLNNAEIRKEEQQLVVKALESLATSYTSDTLKQLLEKYNAMVEKEGGQKVFWDFSVTKENQLVQDMNGMLEDAIARQRYITFDYYNANGDYFFPDCPIEPLENGRCRIFIQVPAKERLWKALLLSFGSRVKMVGPPDYRQELIETAEKFLSNYDTQLS</sequence>
<reference evidence="4" key="1">
    <citation type="submission" date="2020-10" db="EMBL/GenBank/DDBJ databases">
        <authorList>
            <person name="Gilroy R."/>
        </authorList>
    </citation>
    <scope>NUCLEOTIDE SEQUENCE</scope>
    <source>
        <strain evidence="4">ChiBcec2-4451</strain>
    </source>
</reference>
<name>A0A9D1NU69_9FIRM</name>
<dbReference type="InterPro" id="IPR051534">
    <property type="entry name" value="CBASS_pafABC_assoc_protein"/>
</dbReference>
<dbReference type="InterPro" id="IPR036390">
    <property type="entry name" value="WH_DNA-bd_sf"/>
</dbReference>
<organism evidence="4 5">
    <name type="scientific">Candidatus Pullilachnospira stercoravium</name>
    <dbReference type="NCBI Taxonomy" id="2840913"/>
    <lineage>
        <taxon>Bacteria</taxon>
        <taxon>Bacillati</taxon>
        <taxon>Bacillota</taxon>
        <taxon>Clostridia</taxon>
        <taxon>Lachnospirales</taxon>
        <taxon>Lachnospiraceae</taxon>
        <taxon>Lachnospiraceae incertae sedis</taxon>
        <taxon>Candidatus Pullilachnospira</taxon>
    </lineage>
</organism>
<dbReference type="SUPFAM" id="SSF46785">
    <property type="entry name" value="Winged helix' DNA-binding domain"/>
    <property type="match status" value="1"/>
</dbReference>
<dbReference type="EMBL" id="DVON01000116">
    <property type="protein sequence ID" value="HIV12562.1"/>
    <property type="molecule type" value="Genomic_DNA"/>
</dbReference>
<keyword evidence="1" id="KW-0805">Transcription regulation</keyword>
<dbReference type="InterPro" id="IPR001034">
    <property type="entry name" value="DeoR_HTH"/>
</dbReference>
<accession>A0A9D1NU69</accession>
<reference evidence="4" key="2">
    <citation type="journal article" date="2021" name="PeerJ">
        <title>Extensive microbial diversity within the chicken gut microbiome revealed by metagenomics and culture.</title>
        <authorList>
            <person name="Gilroy R."/>
            <person name="Ravi A."/>
            <person name="Getino M."/>
            <person name="Pursley I."/>
            <person name="Horton D.L."/>
            <person name="Alikhan N.F."/>
            <person name="Baker D."/>
            <person name="Gharbi K."/>
            <person name="Hall N."/>
            <person name="Watson M."/>
            <person name="Adriaenssens E.M."/>
            <person name="Foster-Nyarko E."/>
            <person name="Jarju S."/>
            <person name="Secka A."/>
            <person name="Antonio M."/>
            <person name="Oren A."/>
            <person name="Chaudhuri R.R."/>
            <person name="La Ragione R."/>
            <person name="Hildebrand F."/>
            <person name="Pallen M.J."/>
        </authorList>
    </citation>
    <scope>NUCLEOTIDE SEQUENCE</scope>
    <source>
        <strain evidence="4">ChiBcec2-4451</strain>
    </source>
</reference>
<feature type="domain" description="HTH deoR-type" evidence="3">
    <location>
        <begin position="2"/>
        <end position="57"/>
    </location>
</feature>
<dbReference type="GO" id="GO:0003700">
    <property type="term" value="F:DNA-binding transcription factor activity"/>
    <property type="evidence" value="ECO:0007669"/>
    <property type="project" value="InterPro"/>
</dbReference>
<keyword evidence="2" id="KW-0804">Transcription</keyword>
<protein>
    <submittedName>
        <fullName evidence="4">HTH domain-containing protein</fullName>
    </submittedName>
</protein>
<dbReference type="InterPro" id="IPR013196">
    <property type="entry name" value="HTH_11"/>
</dbReference>
<dbReference type="AlphaFoldDB" id="A0A9D1NU69"/>
<evidence type="ECO:0000259" key="3">
    <source>
        <dbReference type="PROSITE" id="PS51000"/>
    </source>
</evidence>
<evidence type="ECO:0000256" key="2">
    <source>
        <dbReference type="ARBA" id="ARBA00023163"/>
    </source>
</evidence>
<dbReference type="PROSITE" id="PS51000">
    <property type="entry name" value="HTH_DEOR_2"/>
    <property type="match status" value="1"/>
</dbReference>
<dbReference type="InterPro" id="IPR036388">
    <property type="entry name" value="WH-like_DNA-bd_sf"/>
</dbReference>